<evidence type="ECO:0000256" key="1">
    <source>
        <dbReference type="ARBA" id="ARBA00004173"/>
    </source>
</evidence>
<organism evidence="6 7">
    <name type="scientific">Mycena albidolilacea</name>
    <dbReference type="NCBI Taxonomy" id="1033008"/>
    <lineage>
        <taxon>Eukaryota</taxon>
        <taxon>Fungi</taxon>
        <taxon>Dikarya</taxon>
        <taxon>Basidiomycota</taxon>
        <taxon>Agaricomycotina</taxon>
        <taxon>Agaricomycetes</taxon>
        <taxon>Agaricomycetidae</taxon>
        <taxon>Agaricales</taxon>
        <taxon>Marasmiineae</taxon>
        <taxon>Mycenaceae</taxon>
        <taxon>Mycena</taxon>
    </lineage>
</organism>
<dbReference type="Proteomes" id="UP001218218">
    <property type="component" value="Unassembled WGS sequence"/>
</dbReference>
<keyword evidence="4" id="KW-0687">Ribonucleoprotein</keyword>
<dbReference type="GO" id="GO:0003735">
    <property type="term" value="F:structural constituent of ribosome"/>
    <property type="evidence" value="ECO:0007669"/>
    <property type="project" value="InterPro"/>
</dbReference>
<evidence type="ECO:0008006" key="8">
    <source>
        <dbReference type="Google" id="ProtNLM"/>
    </source>
</evidence>
<evidence type="ECO:0000256" key="2">
    <source>
        <dbReference type="ARBA" id="ARBA00022980"/>
    </source>
</evidence>
<name>A0AAD7A983_9AGAR</name>
<feature type="compositionally biased region" description="Low complexity" evidence="5">
    <location>
        <begin position="195"/>
        <end position="207"/>
    </location>
</feature>
<dbReference type="SUPFAM" id="SSF52833">
    <property type="entry name" value="Thioredoxin-like"/>
    <property type="match status" value="1"/>
</dbReference>
<feature type="compositionally biased region" description="Basic and acidic residues" evidence="5">
    <location>
        <begin position="224"/>
        <end position="251"/>
    </location>
</feature>
<evidence type="ECO:0000313" key="7">
    <source>
        <dbReference type="Proteomes" id="UP001218218"/>
    </source>
</evidence>
<gene>
    <name evidence="6" type="ORF">DFH08DRAFT_90443</name>
</gene>
<sequence length="274" mass="30588">MARGKRLPQGPSDLSRLVAHLRGTHYRLSVSCLEFLLAAPKLALPSITSLRLTLAARNDHFGARHFLKEQLPRIRFANPDLDIQVRKMNKRPEDEWRPELQVSFRDGETQTLNLYGKLSSAIVRELMDSVASSSWERWKSEAARTGVPLVPGAEKEPPANDLVSGDKPEPVLSFDEWRQQSRKARRKRPESVKGAAAQKKPQDAKAPPQEPLTEAQILANAEKAAQDAEVRKEAKKEARRAKLDAPRLAQEEAEQRVALELLSKPRTGAAAVLP</sequence>
<feature type="region of interest" description="Disordered" evidence="5">
    <location>
        <begin position="142"/>
        <end position="251"/>
    </location>
</feature>
<evidence type="ECO:0000256" key="3">
    <source>
        <dbReference type="ARBA" id="ARBA00023128"/>
    </source>
</evidence>
<comment type="subcellular location">
    <subcellularLocation>
        <location evidence="1">Mitochondrion</location>
    </subcellularLocation>
</comment>
<dbReference type="EMBL" id="JARIHO010000012">
    <property type="protein sequence ID" value="KAJ7352571.1"/>
    <property type="molecule type" value="Genomic_DNA"/>
</dbReference>
<dbReference type="InterPro" id="IPR040049">
    <property type="entry name" value="Ribosomal_mS25/mL61"/>
</dbReference>
<proteinExistence type="predicted"/>
<dbReference type="InterPro" id="IPR036249">
    <property type="entry name" value="Thioredoxin-like_sf"/>
</dbReference>
<keyword evidence="3" id="KW-0496">Mitochondrion</keyword>
<reference evidence="6" key="1">
    <citation type="submission" date="2023-03" db="EMBL/GenBank/DDBJ databases">
        <title>Massive genome expansion in bonnet fungi (Mycena s.s.) driven by repeated elements and novel gene families across ecological guilds.</title>
        <authorList>
            <consortium name="Lawrence Berkeley National Laboratory"/>
            <person name="Harder C.B."/>
            <person name="Miyauchi S."/>
            <person name="Viragh M."/>
            <person name="Kuo A."/>
            <person name="Thoen E."/>
            <person name="Andreopoulos B."/>
            <person name="Lu D."/>
            <person name="Skrede I."/>
            <person name="Drula E."/>
            <person name="Henrissat B."/>
            <person name="Morin E."/>
            <person name="Kohler A."/>
            <person name="Barry K."/>
            <person name="LaButti K."/>
            <person name="Morin E."/>
            <person name="Salamov A."/>
            <person name="Lipzen A."/>
            <person name="Mereny Z."/>
            <person name="Hegedus B."/>
            <person name="Baldrian P."/>
            <person name="Stursova M."/>
            <person name="Weitz H."/>
            <person name="Taylor A."/>
            <person name="Grigoriev I.V."/>
            <person name="Nagy L.G."/>
            <person name="Martin F."/>
            <person name="Kauserud H."/>
        </authorList>
    </citation>
    <scope>NUCLEOTIDE SEQUENCE</scope>
    <source>
        <strain evidence="6">CBHHK002</strain>
    </source>
</reference>
<protein>
    <recommendedName>
        <fullName evidence="8">Ribosomal protein/NADH dehydrogenase domain-containing protein</fullName>
    </recommendedName>
</protein>
<dbReference type="PANTHER" id="PTHR13274">
    <property type="entry name" value="MITOCHONDRIAL RIBOSOMAL PROTEIN S25"/>
    <property type="match status" value="1"/>
</dbReference>
<dbReference type="PANTHER" id="PTHR13274:SF2">
    <property type="entry name" value="SMALL RIBOSOMAL SUBUNIT PROTEIN MS25"/>
    <property type="match status" value="1"/>
</dbReference>
<dbReference type="GO" id="GO:1990904">
    <property type="term" value="C:ribonucleoprotein complex"/>
    <property type="evidence" value="ECO:0007669"/>
    <property type="project" value="UniProtKB-KW"/>
</dbReference>
<dbReference type="GO" id="GO:0005840">
    <property type="term" value="C:ribosome"/>
    <property type="evidence" value="ECO:0007669"/>
    <property type="project" value="UniProtKB-KW"/>
</dbReference>
<keyword evidence="7" id="KW-1185">Reference proteome</keyword>
<evidence type="ECO:0000256" key="4">
    <source>
        <dbReference type="ARBA" id="ARBA00023274"/>
    </source>
</evidence>
<keyword evidence="2" id="KW-0689">Ribosomal protein</keyword>
<dbReference type="AlphaFoldDB" id="A0AAD7A983"/>
<evidence type="ECO:0000256" key="5">
    <source>
        <dbReference type="SAM" id="MobiDB-lite"/>
    </source>
</evidence>
<dbReference type="GO" id="GO:0005739">
    <property type="term" value="C:mitochondrion"/>
    <property type="evidence" value="ECO:0007669"/>
    <property type="project" value="UniProtKB-SubCell"/>
</dbReference>
<feature type="compositionally biased region" description="Basic and acidic residues" evidence="5">
    <location>
        <begin position="153"/>
        <end position="179"/>
    </location>
</feature>
<evidence type="ECO:0000313" key="6">
    <source>
        <dbReference type="EMBL" id="KAJ7352571.1"/>
    </source>
</evidence>
<accession>A0AAD7A983</accession>
<comment type="caution">
    <text evidence="6">The sequence shown here is derived from an EMBL/GenBank/DDBJ whole genome shotgun (WGS) entry which is preliminary data.</text>
</comment>